<feature type="domain" description="Thioredoxin" evidence="5">
    <location>
        <begin position="134"/>
        <end position="202"/>
    </location>
</feature>
<dbReference type="InterPro" id="IPR036249">
    <property type="entry name" value="Thioredoxin-like_sf"/>
</dbReference>
<comment type="subcellular location">
    <subcellularLocation>
        <location evidence="1">Cell envelope</location>
    </subcellularLocation>
</comment>
<comment type="caution">
    <text evidence="6">The sequence shown here is derived from an EMBL/GenBank/DDBJ whole genome shotgun (WGS) entry which is preliminary data.</text>
</comment>
<dbReference type="InterPro" id="IPR050553">
    <property type="entry name" value="Thioredoxin_ResA/DsbE_sf"/>
</dbReference>
<dbReference type="Proteomes" id="UP001212263">
    <property type="component" value="Unassembled WGS sequence"/>
</dbReference>
<evidence type="ECO:0000313" key="6">
    <source>
        <dbReference type="EMBL" id="MDB9223416.1"/>
    </source>
</evidence>
<dbReference type="Gene3D" id="3.40.30.10">
    <property type="entry name" value="Glutaredoxin"/>
    <property type="match status" value="1"/>
</dbReference>
<evidence type="ECO:0000256" key="1">
    <source>
        <dbReference type="ARBA" id="ARBA00004196"/>
    </source>
</evidence>
<evidence type="ECO:0000313" key="7">
    <source>
        <dbReference type="Proteomes" id="UP001212263"/>
    </source>
</evidence>
<accession>A0AAW6FK76</accession>
<dbReference type="GO" id="GO:0017004">
    <property type="term" value="P:cytochrome complex assembly"/>
    <property type="evidence" value="ECO:0007669"/>
    <property type="project" value="UniProtKB-KW"/>
</dbReference>
<dbReference type="PANTHER" id="PTHR42852:SF6">
    <property type="entry name" value="THIOL:DISULFIDE INTERCHANGE PROTEIN DSBE"/>
    <property type="match status" value="1"/>
</dbReference>
<evidence type="ECO:0000256" key="2">
    <source>
        <dbReference type="ARBA" id="ARBA00022748"/>
    </source>
</evidence>
<evidence type="ECO:0000256" key="4">
    <source>
        <dbReference type="ARBA" id="ARBA00023284"/>
    </source>
</evidence>
<keyword evidence="4" id="KW-0676">Redox-active center</keyword>
<dbReference type="InterPro" id="IPR013766">
    <property type="entry name" value="Thioredoxin_domain"/>
</dbReference>
<dbReference type="InterPro" id="IPR013740">
    <property type="entry name" value="Redoxin"/>
</dbReference>
<organism evidence="6 7">
    <name type="scientific">Odoribacter splanchnicus</name>
    <dbReference type="NCBI Taxonomy" id="28118"/>
    <lineage>
        <taxon>Bacteria</taxon>
        <taxon>Pseudomonadati</taxon>
        <taxon>Bacteroidota</taxon>
        <taxon>Bacteroidia</taxon>
        <taxon>Bacteroidales</taxon>
        <taxon>Odoribacteraceae</taxon>
        <taxon>Odoribacter</taxon>
    </lineage>
</organism>
<dbReference type="RefSeq" id="WP_022160213.1">
    <property type="nucleotide sequence ID" value="NZ_CABJFF010000002.1"/>
</dbReference>
<gene>
    <name evidence="6" type="ORF">PN645_10415</name>
</gene>
<protein>
    <submittedName>
        <fullName evidence="6">TlpA disulfide reductase family protein</fullName>
    </submittedName>
</protein>
<keyword evidence="3" id="KW-1015">Disulfide bond</keyword>
<keyword evidence="2" id="KW-0201">Cytochrome c-type biogenesis</keyword>
<dbReference type="GeneID" id="93502883"/>
<evidence type="ECO:0000256" key="3">
    <source>
        <dbReference type="ARBA" id="ARBA00023157"/>
    </source>
</evidence>
<name>A0AAW6FK76_9BACT</name>
<evidence type="ECO:0000259" key="5">
    <source>
        <dbReference type="PROSITE" id="PS51352"/>
    </source>
</evidence>
<dbReference type="SUPFAM" id="SSF52833">
    <property type="entry name" value="Thioredoxin-like"/>
    <property type="match status" value="1"/>
</dbReference>
<dbReference type="GO" id="GO:0016491">
    <property type="term" value="F:oxidoreductase activity"/>
    <property type="evidence" value="ECO:0007669"/>
    <property type="project" value="InterPro"/>
</dbReference>
<reference evidence="6" key="1">
    <citation type="submission" date="2023-01" db="EMBL/GenBank/DDBJ databases">
        <title>Human gut microbiome strain richness.</title>
        <authorList>
            <person name="Chen-Liaw A."/>
        </authorList>
    </citation>
    <scope>NUCLEOTIDE SEQUENCE</scope>
    <source>
        <strain evidence="6">RTP21484st1_B7_RTP21484_190118</strain>
    </source>
</reference>
<dbReference type="PROSITE" id="PS51352">
    <property type="entry name" value="THIOREDOXIN_2"/>
    <property type="match status" value="1"/>
</dbReference>
<dbReference type="PANTHER" id="PTHR42852">
    <property type="entry name" value="THIOL:DISULFIDE INTERCHANGE PROTEIN DSBE"/>
    <property type="match status" value="1"/>
</dbReference>
<sequence>MDYSTDFYALLFLATPRDKHPEKFMWPEYYKHIASPQKYTTDVVSQFPEGVRMPGVYAEFTNRESGEKERYNPDDVITFLHNDHLIGEYLQNNEFRRYRSYEQYSAGMEKYGKYFVTPSLKARIEALGAPLYDTKAGSPAADFTYPDVEGNRVSLSDFKGKVVLVDVWATWCSPCRKEIPPSEKPEEGDARHRCGLFRRFCR</sequence>
<proteinExistence type="predicted"/>
<dbReference type="GO" id="GO:0030313">
    <property type="term" value="C:cell envelope"/>
    <property type="evidence" value="ECO:0007669"/>
    <property type="project" value="UniProtKB-SubCell"/>
</dbReference>
<dbReference type="EMBL" id="JAQMRD010000012">
    <property type="protein sequence ID" value="MDB9223416.1"/>
    <property type="molecule type" value="Genomic_DNA"/>
</dbReference>
<dbReference type="CDD" id="cd02966">
    <property type="entry name" value="TlpA_like_family"/>
    <property type="match status" value="1"/>
</dbReference>
<dbReference type="AlphaFoldDB" id="A0AAW6FK76"/>
<dbReference type="Pfam" id="PF08534">
    <property type="entry name" value="Redoxin"/>
    <property type="match status" value="1"/>
</dbReference>